<dbReference type="GO" id="GO:0006950">
    <property type="term" value="P:response to stress"/>
    <property type="evidence" value="ECO:0007669"/>
    <property type="project" value="UniProtKB-ARBA"/>
</dbReference>
<comment type="similarity">
    <text evidence="6">Belongs to the DNA photolyase family.</text>
</comment>
<dbReference type="PROSITE" id="PS00394">
    <property type="entry name" value="DNA_PHOTOLYASES_1_1"/>
    <property type="match status" value="1"/>
</dbReference>
<dbReference type="GO" id="GO:0009416">
    <property type="term" value="P:response to light stimulus"/>
    <property type="evidence" value="ECO:0007669"/>
    <property type="project" value="TreeGrafter"/>
</dbReference>
<dbReference type="GO" id="GO:0071949">
    <property type="term" value="F:FAD binding"/>
    <property type="evidence" value="ECO:0007669"/>
    <property type="project" value="TreeGrafter"/>
</dbReference>
<reference evidence="8" key="1">
    <citation type="submission" date="2021-01" db="EMBL/GenBank/DDBJ databases">
        <title>Marivirga sp. nov., isolated from intertidal surface sediments.</title>
        <authorList>
            <person name="Zhang M."/>
        </authorList>
    </citation>
    <scope>NUCLEOTIDE SEQUENCE</scope>
    <source>
        <strain evidence="8">SM1354</strain>
    </source>
</reference>
<evidence type="ECO:0000313" key="8">
    <source>
        <dbReference type="EMBL" id="MBL0764774.1"/>
    </source>
</evidence>
<dbReference type="Gene3D" id="1.10.579.10">
    <property type="entry name" value="DNA Cyclobutane Dipyrimidine Photolyase, subunit A, domain 3"/>
    <property type="match status" value="1"/>
</dbReference>
<evidence type="ECO:0000256" key="6">
    <source>
        <dbReference type="RuleBase" id="RU004182"/>
    </source>
</evidence>
<organism evidence="8 9">
    <name type="scientific">Marivirga atlantica</name>
    <dbReference type="NCBI Taxonomy" id="1548457"/>
    <lineage>
        <taxon>Bacteria</taxon>
        <taxon>Pseudomonadati</taxon>
        <taxon>Bacteroidota</taxon>
        <taxon>Cytophagia</taxon>
        <taxon>Cytophagales</taxon>
        <taxon>Marivirgaceae</taxon>
        <taxon>Marivirga</taxon>
    </lineage>
</organism>
<dbReference type="PRINTS" id="PR00147">
    <property type="entry name" value="DNAPHOTLYASE"/>
</dbReference>
<dbReference type="SUPFAM" id="SSF48173">
    <property type="entry name" value="Cryptochrome/photolyase FAD-binding domain"/>
    <property type="match status" value="1"/>
</dbReference>
<feature type="binding site" evidence="5">
    <location>
        <position position="265"/>
    </location>
    <ligand>
        <name>FAD</name>
        <dbReference type="ChEBI" id="CHEBI:57692"/>
    </ligand>
</feature>
<accession>A0A937ADZ2</accession>
<dbReference type="InterPro" id="IPR036134">
    <property type="entry name" value="Crypto/Photolyase_FAD-like_sf"/>
</dbReference>
<dbReference type="PROSITE" id="PS51645">
    <property type="entry name" value="PHR_CRY_ALPHA_BETA"/>
    <property type="match status" value="1"/>
</dbReference>
<comment type="cofactor">
    <cofactor evidence="5">
        <name>FAD</name>
        <dbReference type="ChEBI" id="CHEBI:57692"/>
    </cofactor>
    <text evidence="5">Binds 1 FAD per subunit.</text>
</comment>
<evidence type="ECO:0000256" key="4">
    <source>
        <dbReference type="ARBA" id="ARBA00022991"/>
    </source>
</evidence>
<comment type="cofactor">
    <cofactor evidence="1">
        <name>(6R)-5,10-methylene-5,6,7,8-tetrahydrofolate</name>
        <dbReference type="ChEBI" id="CHEBI:15636"/>
    </cofactor>
</comment>
<evidence type="ECO:0000256" key="1">
    <source>
        <dbReference type="ARBA" id="ARBA00001932"/>
    </source>
</evidence>
<name>A0A937ADZ2_9BACT</name>
<dbReference type="AlphaFoldDB" id="A0A937ADZ2"/>
<dbReference type="InterPro" id="IPR005101">
    <property type="entry name" value="Cryptochr/Photolyase_FAD-bd"/>
</dbReference>
<proteinExistence type="inferred from homology"/>
<dbReference type="Proteomes" id="UP000642920">
    <property type="component" value="Unassembled WGS sequence"/>
</dbReference>
<evidence type="ECO:0000256" key="2">
    <source>
        <dbReference type="ARBA" id="ARBA00022630"/>
    </source>
</evidence>
<dbReference type="Gene3D" id="1.25.40.80">
    <property type="match status" value="1"/>
</dbReference>
<dbReference type="Gene3D" id="3.40.50.620">
    <property type="entry name" value="HUPs"/>
    <property type="match status" value="1"/>
</dbReference>
<evidence type="ECO:0000256" key="3">
    <source>
        <dbReference type="ARBA" id="ARBA00022827"/>
    </source>
</evidence>
<dbReference type="GO" id="GO:0006139">
    <property type="term" value="P:nucleobase-containing compound metabolic process"/>
    <property type="evidence" value="ECO:0007669"/>
    <property type="project" value="UniProtKB-ARBA"/>
</dbReference>
<dbReference type="Pfam" id="PF00875">
    <property type="entry name" value="DNA_photolyase"/>
    <property type="match status" value="1"/>
</dbReference>
<evidence type="ECO:0000259" key="7">
    <source>
        <dbReference type="PROSITE" id="PS51645"/>
    </source>
</evidence>
<evidence type="ECO:0000256" key="5">
    <source>
        <dbReference type="PIRSR" id="PIRSR602081-1"/>
    </source>
</evidence>
<dbReference type="EMBL" id="JAERQG010000001">
    <property type="protein sequence ID" value="MBL0764774.1"/>
    <property type="molecule type" value="Genomic_DNA"/>
</dbReference>
<keyword evidence="3 5" id="KW-0274">FAD</keyword>
<dbReference type="InterPro" id="IPR006050">
    <property type="entry name" value="DNA_photolyase_N"/>
</dbReference>
<keyword evidence="9" id="KW-1185">Reference proteome</keyword>
<dbReference type="InterPro" id="IPR014729">
    <property type="entry name" value="Rossmann-like_a/b/a_fold"/>
</dbReference>
<dbReference type="SUPFAM" id="SSF52425">
    <property type="entry name" value="Cryptochrome/photolyase, N-terminal domain"/>
    <property type="match status" value="1"/>
</dbReference>
<keyword evidence="4 6" id="KW-0157">Chromophore</keyword>
<feature type="domain" description="Photolyase/cryptochrome alpha/beta" evidence="7">
    <location>
        <begin position="4"/>
        <end position="134"/>
    </location>
</feature>
<evidence type="ECO:0000313" key="9">
    <source>
        <dbReference type="Proteomes" id="UP000642920"/>
    </source>
</evidence>
<dbReference type="GO" id="GO:0003677">
    <property type="term" value="F:DNA binding"/>
    <property type="evidence" value="ECO:0007669"/>
    <property type="project" value="TreeGrafter"/>
</dbReference>
<dbReference type="Pfam" id="PF03441">
    <property type="entry name" value="FAD_binding_7"/>
    <property type="match status" value="1"/>
</dbReference>
<protein>
    <submittedName>
        <fullName evidence="8">Deoxyribodipyrimidine photo-lyase</fullName>
    </submittedName>
</protein>
<feature type="binding site" evidence="5">
    <location>
        <position position="215"/>
    </location>
    <ligand>
        <name>FAD</name>
        <dbReference type="ChEBI" id="CHEBI:57692"/>
    </ligand>
</feature>
<dbReference type="PANTHER" id="PTHR11455">
    <property type="entry name" value="CRYPTOCHROME"/>
    <property type="match status" value="1"/>
</dbReference>
<gene>
    <name evidence="8" type="ORF">JKP34_05895</name>
</gene>
<dbReference type="InterPro" id="IPR002081">
    <property type="entry name" value="Cryptochrome/DNA_photolyase_1"/>
</dbReference>
<dbReference type="InterPro" id="IPR036155">
    <property type="entry name" value="Crypto/Photolyase_N_sf"/>
</dbReference>
<sequence>MSQPIQIVWLKRDLRLTDHAPIKKAVDSALPTLLLYVWEPSLMKAEDYSERHWRFIAESLNDLSDQLSKYNLSIHQFRGEVVDVFQYLDEKYDVKYLLSHEETGLKLTYDRDKAVKRFCYQNNIEWIEYQQFGVQRGRANRTDWAKEWYAFMEETIESISIEKLNGVNDLDIPLELNGQRISKELLLANHNMQKGGSDTAIKYFNSFLFDRHASYNKNISKPEASRRSCSRLSPYLAFGNLSMREVYQGAKKAKEKGNKSALNSFMSRLRWHCHFIQKFEMEDRYEFENINRGYNSIRQEEDKFLYEAWEAGETGFPLVDACMRCVKATGYLNFRMRAMLVSFLTYHLWQPWRRGAVFLGRQFLDFEPGIHYPQFQMQSGVTGINTIRIYNPVKQSQDHDGKAEFIKKWVPELRELPAHFALQPWELTAMEMSEYNFTLGEDYPQPIIDFEKAGKHARNEIWAMKKDPVVKQEAKRILRKHTTENRIV</sequence>
<comment type="caution">
    <text evidence="8">The sequence shown here is derived from an EMBL/GenBank/DDBJ whole genome shotgun (WGS) entry which is preliminary data.</text>
</comment>
<dbReference type="GO" id="GO:0003904">
    <property type="term" value="F:deoxyribodipyrimidine photo-lyase activity"/>
    <property type="evidence" value="ECO:0007669"/>
    <property type="project" value="TreeGrafter"/>
</dbReference>
<dbReference type="InterPro" id="IPR018394">
    <property type="entry name" value="DNA_photolyase_1_CS_C"/>
</dbReference>
<dbReference type="PANTHER" id="PTHR11455:SF9">
    <property type="entry name" value="CRYPTOCHROME CIRCADIAN CLOCK 5 ISOFORM X1"/>
    <property type="match status" value="1"/>
</dbReference>
<keyword evidence="2 5" id="KW-0285">Flavoprotein</keyword>